<dbReference type="EMBL" id="CM029046">
    <property type="protein sequence ID" value="KAG2587662.1"/>
    <property type="molecule type" value="Genomic_DNA"/>
</dbReference>
<feature type="transmembrane region" description="Helical" evidence="1">
    <location>
        <begin position="115"/>
        <end position="135"/>
    </location>
</feature>
<feature type="transmembrane region" description="Helical" evidence="1">
    <location>
        <begin position="39"/>
        <end position="63"/>
    </location>
</feature>
<feature type="transmembrane region" description="Helical" evidence="1">
    <location>
        <begin position="170"/>
        <end position="190"/>
    </location>
</feature>
<feature type="transmembrane region" description="Helical" evidence="1">
    <location>
        <begin position="271"/>
        <end position="292"/>
    </location>
</feature>
<sequence length="353" mass="36172">MVQKFRTAADIAVASSAAYAYAVFGAVLAYPAVAPAATALAFATGYGALLFLLPFSVFALEFLRPPRRLDQAPRSIVACPVATPVALLAAVLAVPCAAGRGGVATAASAVWAVDAVAAAALGWCLTNGGLTPVAFSRRMQFANFMDAARRMPEIGYPLIVVGDPLAARRFVVAVSAACAVAGGAAVGALSSGGLSSGFPAAVALFALPMCLLYVPEYQMDCYPTVEGGVLKRHPMAAWFALLAPTGLVLGRLVAAIVTATATGTARRAGTLVAVAATAGAMWAADAVAAVLLGRHIAREIAKPSIFKASSKEIVSAFLMIGLRYFLYQYVFHIIGSGGHLAWFTSPEHAAAPV</sequence>
<dbReference type="AlphaFoldDB" id="A0A8T0RMX2"/>
<feature type="transmembrane region" description="Helical" evidence="1">
    <location>
        <begin position="75"/>
        <end position="95"/>
    </location>
</feature>
<proteinExistence type="predicted"/>
<comment type="caution">
    <text evidence="2">The sequence shown here is derived from an EMBL/GenBank/DDBJ whole genome shotgun (WGS) entry which is preliminary data.</text>
</comment>
<name>A0A8T0RMX2_PANVG</name>
<evidence type="ECO:0000313" key="2">
    <source>
        <dbReference type="EMBL" id="KAG2587662.1"/>
    </source>
</evidence>
<feature type="transmembrane region" description="Helical" evidence="1">
    <location>
        <begin position="12"/>
        <end position="33"/>
    </location>
</feature>
<organism evidence="2 3">
    <name type="scientific">Panicum virgatum</name>
    <name type="common">Blackwell switchgrass</name>
    <dbReference type="NCBI Taxonomy" id="38727"/>
    <lineage>
        <taxon>Eukaryota</taxon>
        <taxon>Viridiplantae</taxon>
        <taxon>Streptophyta</taxon>
        <taxon>Embryophyta</taxon>
        <taxon>Tracheophyta</taxon>
        <taxon>Spermatophyta</taxon>
        <taxon>Magnoliopsida</taxon>
        <taxon>Liliopsida</taxon>
        <taxon>Poales</taxon>
        <taxon>Poaceae</taxon>
        <taxon>PACMAD clade</taxon>
        <taxon>Panicoideae</taxon>
        <taxon>Panicodae</taxon>
        <taxon>Paniceae</taxon>
        <taxon>Panicinae</taxon>
        <taxon>Panicum</taxon>
        <taxon>Panicum sect. Hiantes</taxon>
    </lineage>
</organism>
<protein>
    <submittedName>
        <fullName evidence="2">Uncharacterized protein</fullName>
    </submittedName>
</protein>
<feature type="transmembrane region" description="Helical" evidence="1">
    <location>
        <begin position="313"/>
        <end position="334"/>
    </location>
</feature>
<keyword evidence="1" id="KW-1133">Transmembrane helix</keyword>
<dbReference type="Proteomes" id="UP000823388">
    <property type="component" value="Chromosome 5N"/>
</dbReference>
<reference evidence="2" key="1">
    <citation type="submission" date="2020-05" db="EMBL/GenBank/DDBJ databases">
        <title>WGS assembly of Panicum virgatum.</title>
        <authorList>
            <person name="Lovell J.T."/>
            <person name="Jenkins J."/>
            <person name="Shu S."/>
            <person name="Juenger T.E."/>
            <person name="Schmutz J."/>
        </authorList>
    </citation>
    <scope>NUCLEOTIDE SEQUENCE</scope>
    <source>
        <strain evidence="2">AP13</strain>
    </source>
</reference>
<keyword evidence="1" id="KW-0812">Transmembrane</keyword>
<feature type="transmembrane region" description="Helical" evidence="1">
    <location>
        <begin position="196"/>
        <end position="214"/>
    </location>
</feature>
<keyword evidence="1" id="KW-0472">Membrane</keyword>
<accession>A0A8T0RMX2</accession>
<evidence type="ECO:0000256" key="1">
    <source>
        <dbReference type="SAM" id="Phobius"/>
    </source>
</evidence>
<gene>
    <name evidence="2" type="ORF">PVAP13_5NG161900</name>
</gene>
<evidence type="ECO:0000313" key="3">
    <source>
        <dbReference type="Proteomes" id="UP000823388"/>
    </source>
</evidence>
<feature type="transmembrane region" description="Helical" evidence="1">
    <location>
        <begin position="235"/>
        <end position="259"/>
    </location>
</feature>
<keyword evidence="3" id="KW-1185">Reference proteome</keyword>